<protein>
    <submittedName>
        <fullName evidence="1">Uncharacterized protein</fullName>
    </submittedName>
</protein>
<evidence type="ECO:0000313" key="2">
    <source>
        <dbReference type="Proteomes" id="UP000663859"/>
    </source>
</evidence>
<dbReference type="EMBL" id="CAJNOB010000023">
    <property type="protein sequence ID" value="CAF0699196.1"/>
    <property type="molecule type" value="Genomic_DNA"/>
</dbReference>
<dbReference type="AlphaFoldDB" id="A0A8J2BPK9"/>
<sequence>MTSQSRSIPLVDPNETTEDIVRDLPEAIVSLCAGFTRRNPRRTVPRRRSEQSHEKARSFALPDALAGDDRTAGVAYELFGALPAGGRERFSA</sequence>
<keyword evidence="2" id="KW-1185">Reference proteome</keyword>
<accession>A0A8J2BPK9</accession>
<comment type="caution">
    <text evidence="1">The sequence shown here is derived from an EMBL/GenBank/DDBJ whole genome shotgun (WGS) entry which is preliminary data.</text>
</comment>
<proteinExistence type="predicted"/>
<organism evidence="1 2">
    <name type="scientific">Candidatus Methylacidithermus pantelleriae</name>
    <dbReference type="NCBI Taxonomy" id="2744239"/>
    <lineage>
        <taxon>Bacteria</taxon>
        <taxon>Pseudomonadati</taxon>
        <taxon>Verrucomicrobiota</taxon>
        <taxon>Methylacidiphilae</taxon>
        <taxon>Methylacidiphilales</taxon>
        <taxon>Methylacidiphilaceae</taxon>
        <taxon>Candidatus Methylacidithermus</taxon>
    </lineage>
</organism>
<dbReference type="Proteomes" id="UP000663859">
    <property type="component" value="Unassembled WGS sequence"/>
</dbReference>
<gene>
    <name evidence="1" type="ORF">MPNT_30156</name>
</gene>
<reference evidence="1" key="1">
    <citation type="submission" date="2021-02" db="EMBL/GenBank/DDBJ databases">
        <authorList>
            <person name="Cremers G."/>
            <person name="Picone N."/>
        </authorList>
    </citation>
    <scope>NUCLEOTIDE SEQUENCE</scope>
    <source>
        <strain evidence="1">PQ17</strain>
    </source>
</reference>
<evidence type="ECO:0000313" key="1">
    <source>
        <dbReference type="EMBL" id="CAF0699196.1"/>
    </source>
</evidence>
<name>A0A8J2BPK9_9BACT</name>